<evidence type="ECO:0000256" key="1">
    <source>
        <dbReference type="SAM" id="MobiDB-lite"/>
    </source>
</evidence>
<keyword evidence="3" id="KW-1185">Reference proteome</keyword>
<name>A0A8E2EEV7_9PEZI</name>
<feature type="compositionally biased region" description="Low complexity" evidence="1">
    <location>
        <begin position="84"/>
        <end position="94"/>
    </location>
</feature>
<feature type="compositionally biased region" description="Low complexity" evidence="1">
    <location>
        <begin position="67"/>
        <end position="76"/>
    </location>
</feature>
<feature type="compositionally biased region" description="Polar residues" evidence="1">
    <location>
        <begin position="103"/>
        <end position="112"/>
    </location>
</feature>
<protein>
    <recommendedName>
        <fullName evidence="4">Myb-like domain-containing protein</fullName>
    </recommendedName>
</protein>
<dbReference type="Proteomes" id="UP000250266">
    <property type="component" value="Unassembled WGS sequence"/>
</dbReference>
<feature type="region of interest" description="Disordered" evidence="1">
    <location>
        <begin position="56"/>
        <end position="127"/>
    </location>
</feature>
<evidence type="ECO:0008006" key="4">
    <source>
        <dbReference type="Google" id="ProtNLM"/>
    </source>
</evidence>
<accession>A0A8E2EEV7</accession>
<dbReference type="OrthoDB" id="5418867at2759"/>
<evidence type="ECO:0000313" key="3">
    <source>
        <dbReference type="Proteomes" id="UP000250266"/>
    </source>
</evidence>
<gene>
    <name evidence="2" type="ORF">K432DRAFT_380208</name>
</gene>
<dbReference type="EMBL" id="KV744880">
    <property type="protein sequence ID" value="OCK82726.1"/>
    <property type="molecule type" value="Genomic_DNA"/>
</dbReference>
<organism evidence="2 3">
    <name type="scientific">Lepidopterella palustris CBS 459.81</name>
    <dbReference type="NCBI Taxonomy" id="1314670"/>
    <lineage>
        <taxon>Eukaryota</taxon>
        <taxon>Fungi</taxon>
        <taxon>Dikarya</taxon>
        <taxon>Ascomycota</taxon>
        <taxon>Pezizomycotina</taxon>
        <taxon>Dothideomycetes</taxon>
        <taxon>Pleosporomycetidae</taxon>
        <taxon>Mytilinidiales</taxon>
        <taxon>Argynnaceae</taxon>
        <taxon>Lepidopterella</taxon>
    </lineage>
</organism>
<evidence type="ECO:0000313" key="2">
    <source>
        <dbReference type="EMBL" id="OCK82726.1"/>
    </source>
</evidence>
<sequence length="162" mass="17419">MFIFWTPETNEKLLIELLRVCDIKLTAVNYADIAAAMGPDVTPRAVSQHICRMRAKVKGSPSGTASAPNTPTSKAKTTTRKPKAAAASTPSTKKNGNGKRGLKSTTPINVSTFGGVFGEDGDDDEELDTKRVKRELSNDFYGVLSSLEAERGLGWDGVDEEV</sequence>
<proteinExistence type="predicted"/>
<reference evidence="2 3" key="1">
    <citation type="journal article" date="2016" name="Nat. Commun.">
        <title>Ectomycorrhizal ecology is imprinted in the genome of the dominant symbiotic fungus Cenococcum geophilum.</title>
        <authorList>
            <consortium name="DOE Joint Genome Institute"/>
            <person name="Peter M."/>
            <person name="Kohler A."/>
            <person name="Ohm R.A."/>
            <person name="Kuo A."/>
            <person name="Krutzmann J."/>
            <person name="Morin E."/>
            <person name="Arend M."/>
            <person name="Barry K.W."/>
            <person name="Binder M."/>
            <person name="Choi C."/>
            <person name="Clum A."/>
            <person name="Copeland A."/>
            <person name="Grisel N."/>
            <person name="Haridas S."/>
            <person name="Kipfer T."/>
            <person name="LaButti K."/>
            <person name="Lindquist E."/>
            <person name="Lipzen A."/>
            <person name="Maire R."/>
            <person name="Meier B."/>
            <person name="Mihaltcheva S."/>
            <person name="Molinier V."/>
            <person name="Murat C."/>
            <person name="Poggeler S."/>
            <person name="Quandt C.A."/>
            <person name="Sperisen C."/>
            <person name="Tritt A."/>
            <person name="Tisserant E."/>
            <person name="Crous P.W."/>
            <person name="Henrissat B."/>
            <person name="Nehls U."/>
            <person name="Egli S."/>
            <person name="Spatafora J.W."/>
            <person name="Grigoriev I.V."/>
            <person name="Martin F.M."/>
        </authorList>
    </citation>
    <scope>NUCLEOTIDE SEQUENCE [LARGE SCALE GENOMIC DNA]</scope>
    <source>
        <strain evidence="2 3">CBS 459.81</strain>
    </source>
</reference>
<dbReference type="AlphaFoldDB" id="A0A8E2EEV7"/>